<evidence type="ECO:0000256" key="8">
    <source>
        <dbReference type="PIRNR" id="PIRNR023381"/>
    </source>
</evidence>
<sequence>MPASAQATPTSIESLVPIVKFLISNCLSYGVVVGASILKVPQILAIQRQKKADGISLTANYVELFSYVISTSWGIVQGLQFRDYGENVFIFAQLIVLVLMVARMQRKLPSALVVLLMELCTFLVFAAGYLPTPVHQTLLSSQILLNIGSRVPQIRSNLQNHSTGTLSFLTFFLAFGGGVARVLTTALNVPWEKGKAIMLTQYTVAATLNLIIILQILFYKNRKDTKGMTKKA</sequence>
<accession>S9VQL9</accession>
<evidence type="ECO:0000256" key="5">
    <source>
        <dbReference type="ARBA" id="ARBA00022989"/>
    </source>
</evidence>
<dbReference type="PIRSF" id="PIRSF023381">
    <property type="entry name" value="MannP-dilichol_defect-1p"/>
    <property type="match status" value="1"/>
</dbReference>
<reference evidence="11 13" key="1">
    <citation type="journal article" date="2013" name="PLoS ONE">
        <title>Predicting the Proteins of Angomonas deanei, Strigomonas culicis and Their Respective Endosymbionts Reveals New Aspects of the Trypanosomatidae Family.</title>
        <authorList>
            <person name="Motta M.C."/>
            <person name="Martins A.C."/>
            <person name="de Souza S.S."/>
            <person name="Catta-Preta C.M."/>
            <person name="Silva R."/>
            <person name="Klein C.C."/>
            <person name="de Almeida L.G."/>
            <person name="de Lima Cunha O."/>
            <person name="Ciapina L.P."/>
            <person name="Brocchi M."/>
            <person name="Colabardini A.C."/>
            <person name="de Araujo Lima B."/>
            <person name="Machado C.R."/>
            <person name="de Almeida Soares C.M."/>
            <person name="Probst C.M."/>
            <person name="de Menezes C.B."/>
            <person name="Thompson C.E."/>
            <person name="Bartholomeu D.C."/>
            <person name="Gradia D.F."/>
            <person name="Pavoni D.P."/>
            <person name="Grisard E.C."/>
            <person name="Fantinatti-Garboggini F."/>
            <person name="Marchini F.K."/>
            <person name="Rodrigues-Luiz G.F."/>
            <person name="Wagner G."/>
            <person name="Goldman G.H."/>
            <person name="Fietto J.L."/>
            <person name="Elias M.C."/>
            <person name="Goldman M.H."/>
            <person name="Sagot M.F."/>
            <person name="Pereira M."/>
            <person name="Stoco P.H."/>
            <person name="de Mendonca-Neto R.P."/>
            <person name="Teixeira S.M."/>
            <person name="Maciel T.E."/>
            <person name="de Oliveira Mendes T.A."/>
            <person name="Urmenyi T.P."/>
            <person name="de Souza W."/>
            <person name="Schenkman S."/>
            <person name="de Vasconcelos A.T."/>
        </authorList>
    </citation>
    <scope>NUCLEOTIDE SEQUENCE [LARGE SCALE GENOMIC DNA]</scope>
</reference>
<feature type="transmembrane region" description="Helical" evidence="9">
    <location>
        <begin position="18"/>
        <end position="38"/>
    </location>
</feature>
<evidence type="ECO:0000256" key="9">
    <source>
        <dbReference type="SAM" id="Phobius"/>
    </source>
</evidence>
<dbReference type="InterPro" id="IPR016817">
    <property type="entry name" value="MannP-dilichol_defect-1"/>
</dbReference>
<dbReference type="InterPro" id="IPR006603">
    <property type="entry name" value="PQ-loop_rpt"/>
</dbReference>
<dbReference type="PANTHER" id="PTHR12226:SF2">
    <property type="entry name" value="MANNOSE-P-DOLICHOL UTILIZATION DEFECT 1 PROTEIN"/>
    <property type="match status" value="1"/>
</dbReference>
<keyword evidence="5 8" id="KW-1133">Transmembrane helix</keyword>
<organism evidence="11 13">
    <name type="scientific">Strigomonas culicis</name>
    <dbReference type="NCBI Taxonomy" id="28005"/>
    <lineage>
        <taxon>Eukaryota</taxon>
        <taxon>Discoba</taxon>
        <taxon>Euglenozoa</taxon>
        <taxon>Kinetoplastea</taxon>
        <taxon>Metakinetoplastina</taxon>
        <taxon>Trypanosomatida</taxon>
        <taxon>Trypanosomatidae</taxon>
        <taxon>Strigomonadinae</taxon>
        <taxon>Strigomonas</taxon>
    </lineage>
</organism>
<feature type="transmembrane region" description="Helical" evidence="9">
    <location>
        <begin position="196"/>
        <end position="218"/>
    </location>
</feature>
<dbReference type="Pfam" id="PF04193">
    <property type="entry name" value="PQ-loop"/>
    <property type="match status" value="2"/>
</dbReference>
<evidence type="ECO:0000256" key="6">
    <source>
        <dbReference type="ARBA" id="ARBA00023136"/>
    </source>
</evidence>
<dbReference type="OrthoDB" id="271506at2759"/>
<evidence type="ECO:0000256" key="7">
    <source>
        <dbReference type="ARBA" id="ARBA00038475"/>
    </source>
</evidence>
<name>S9VQL9_9TRYP</name>
<dbReference type="Proteomes" id="UP000015354">
    <property type="component" value="Unassembled WGS sequence"/>
</dbReference>
<keyword evidence="3 8" id="KW-0812">Transmembrane</keyword>
<evidence type="ECO:0000256" key="1">
    <source>
        <dbReference type="ARBA" id="ARBA00004141"/>
    </source>
</evidence>
<keyword evidence="2" id="KW-0813">Transport</keyword>
<evidence type="ECO:0000256" key="3">
    <source>
        <dbReference type="ARBA" id="ARBA00022692"/>
    </source>
</evidence>
<evidence type="ECO:0000313" key="11">
    <source>
        <dbReference type="EMBL" id="EPY29416.1"/>
    </source>
</evidence>
<evidence type="ECO:0000313" key="13">
    <source>
        <dbReference type="Proteomes" id="UP000015354"/>
    </source>
</evidence>
<dbReference type="Gene3D" id="1.20.1280.290">
    <property type="match status" value="2"/>
</dbReference>
<gene>
    <name evidence="12" type="ORF">STCU_00652</name>
    <name evidence="11" type="ORF">STCU_04567</name>
    <name evidence="10" type="ORF">STCU_06230</name>
</gene>
<dbReference type="EMBL" id="ATMH01006230">
    <property type="protein sequence ID" value="EPY26281.1"/>
    <property type="molecule type" value="Genomic_DNA"/>
</dbReference>
<dbReference type="GO" id="GO:0016020">
    <property type="term" value="C:membrane"/>
    <property type="evidence" value="ECO:0007669"/>
    <property type="project" value="UniProtKB-SubCell"/>
</dbReference>
<keyword evidence="13" id="KW-1185">Reference proteome</keyword>
<evidence type="ECO:0000256" key="4">
    <source>
        <dbReference type="ARBA" id="ARBA00022737"/>
    </source>
</evidence>
<keyword evidence="4" id="KW-0677">Repeat</keyword>
<feature type="transmembrane region" description="Helical" evidence="9">
    <location>
        <begin position="111"/>
        <end position="130"/>
    </location>
</feature>
<dbReference type="EMBL" id="ATMH01004567">
    <property type="protein sequence ID" value="EPY29416.1"/>
    <property type="molecule type" value="Genomic_DNA"/>
</dbReference>
<dbReference type="SMART" id="SM00679">
    <property type="entry name" value="CTNS"/>
    <property type="match status" value="2"/>
</dbReference>
<reference evidence="11" key="2">
    <citation type="submission" date="2013-03" db="EMBL/GenBank/DDBJ databases">
        <authorList>
            <person name="Motta M.C.M."/>
            <person name="Martins A.C.A."/>
            <person name="Preta C.M.C.C."/>
            <person name="Silva R."/>
            <person name="de Souza S.S."/>
            <person name="Klein C.C."/>
            <person name="de Almeida L.G.P."/>
            <person name="Cunha O.L."/>
            <person name="Colabardini A.C."/>
            <person name="Lima B.A."/>
            <person name="Machado C.R."/>
            <person name="Soares C.M.A."/>
            <person name="de Menezes C.B.A."/>
            <person name="Bartolomeu D.C."/>
            <person name="Grisard E.C."/>
            <person name="Fantinatti-Garboggini F."/>
            <person name="Rodrigues-Luiz G.F."/>
            <person name="Wagner G."/>
            <person name="Goldman G.H."/>
            <person name="Fietto J.L.R."/>
            <person name="Ciapina L.P."/>
            <person name="Brocchi M."/>
            <person name="Elias M.C."/>
            <person name="Goldman M.H.S."/>
            <person name="Sagot M.-F."/>
            <person name="Pereira M."/>
            <person name="Stoco P.H."/>
            <person name="Teixeira S.M.R."/>
            <person name="de Mendonca-Neto R.P."/>
            <person name="Maciel T.E.F."/>
            <person name="Mendes T.A.O."/>
            <person name="Urmenyi T.P."/>
            <person name="Teixeira M.M.G."/>
            <person name="de Camargo E.F.P."/>
            <person name="de Sousa W."/>
            <person name="Schenkman S."/>
            <person name="de Vasconcelos A.T.R."/>
        </authorList>
    </citation>
    <scope>NUCLEOTIDE SEQUENCE</scope>
</reference>
<feature type="transmembrane region" description="Helical" evidence="9">
    <location>
        <begin position="88"/>
        <end position="104"/>
    </location>
</feature>
<comment type="subcellular location">
    <subcellularLocation>
        <location evidence="1 8">Membrane</location>
        <topology evidence="1 8">Multi-pass membrane protein</topology>
    </subcellularLocation>
</comment>
<feature type="transmembrane region" description="Helical" evidence="9">
    <location>
        <begin position="59"/>
        <end position="76"/>
    </location>
</feature>
<evidence type="ECO:0000256" key="2">
    <source>
        <dbReference type="ARBA" id="ARBA00022448"/>
    </source>
</evidence>
<dbReference type="EMBL" id="ATMH01000652">
    <property type="protein sequence ID" value="EPY36305.1"/>
    <property type="molecule type" value="Genomic_DNA"/>
</dbReference>
<comment type="similarity">
    <text evidence="7 8">Belongs to the MPDU1 (TC 2.A.43.3) family.</text>
</comment>
<protein>
    <recommendedName>
        <fullName evidence="8">Mannose-P-dolichol utilization defect 1 protein homolog</fullName>
    </recommendedName>
</protein>
<proteinExistence type="inferred from homology"/>
<dbReference type="PANTHER" id="PTHR12226">
    <property type="entry name" value="MANNOSE-P-DOLICHOL UTILIZATION DEFECT 1 LEC35 -RELATED"/>
    <property type="match status" value="1"/>
</dbReference>
<keyword evidence="6 8" id="KW-0472">Membrane</keyword>
<comment type="caution">
    <text evidence="11">The sequence shown here is derived from an EMBL/GenBank/DDBJ whole genome shotgun (WGS) entry which is preliminary data.</text>
</comment>
<evidence type="ECO:0000313" key="12">
    <source>
        <dbReference type="EMBL" id="EPY36305.1"/>
    </source>
</evidence>
<evidence type="ECO:0000313" key="10">
    <source>
        <dbReference type="EMBL" id="EPY26281.1"/>
    </source>
</evidence>
<dbReference type="AlphaFoldDB" id="S9VQL9"/>